<dbReference type="EMBL" id="JABBWG010000048">
    <property type="protein sequence ID" value="KAG1806095.1"/>
    <property type="molecule type" value="Genomic_DNA"/>
</dbReference>
<gene>
    <name evidence="3" type="ORF">BJ212DRAFT_1449450</name>
</gene>
<dbReference type="PROSITE" id="PS51910">
    <property type="entry name" value="GH18_2"/>
    <property type="match status" value="1"/>
</dbReference>
<accession>A0A9P7DY81</accession>
<dbReference type="SMART" id="SM00636">
    <property type="entry name" value="Glyco_18"/>
    <property type="match status" value="1"/>
</dbReference>
<dbReference type="GO" id="GO:0005975">
    <property type="term" value="P:carbohydrate metabolic process"/>
    <property type="evidence" value="ECO:0007669"/>
    <property type="project" value="InterPro"/>
</dbReference>
<dbReference type="Gene3D" id="3.20.20.80">
    <property type="entry name" value="Glycosidases"/>
    <property type="match status" value="2"/>
</dbReference>
<dbReference type="Proteomes" id="UP000807769">
    <property type="component" value="Unassembled WGS sequence"/>
</dbReference>
<evidence type="ECO:0000256" key="1">
    <source>
        <dbReference type="SAM" id="SignalP"/>
    </source>
</evidence>
<dbReference type="AlphaFoldDB" id="A0A9P7DY81"/>
<dbReference type="InterPro" id="IPR011583">
    <property type="entry name" value="Chitinase_II/V-like_cat"/>
</dbReference>
<dbReference type="InterPro" id="IPR050314">
    <property type="entry name" value="Glycosyl_Hydrlase_18"/>
</dbReference>
<keyword evidence="1" id="KW-0732">Signal</keyword>
<dbReference type="GO" id="GO:0008061">
    <property type="term" value="F:chitin binding"/>
    <property type="evidence" value="ECO:0007669"/>
    <property type="project" value="InterPro"/>
</dbReference>
<dbReference type="GO" id="GO:0006032">
    <property type="term" value="P:chitin catabolic process"/>
    <property type="evidence" value="ECO:0007669"/>
    <property type="project" value="TreeGrafter"/>
</dbReference>
<dbReference type="Gene3D" id="3.10.50.10">
    <property type="match status" value="1"/>
</dbReference>
<dbReference type="PANTHER" id="PTHR11177:SF317">
    <property type="entry name" value="CHITINASE 12-RELATED"/>
    <property type="match status" value="1"/>
</dbReference>
<dbReference type="GeneID" id="64632712"/>
<feature type="chain" id="PRO_5040299345" evidence="1">
    <location>
        <begin position="18"/>
        <end position="327"/>
    </location>
</feature>
<feature type="signal peptide" evidence="1">
    <location>
        <begin position="1"/>
        <end position="17"/>
    </location>
</feature>
<dbReference type="SUPFAM" id="SSF54556">
    <property type="entry name" value="Chitinase insertion domain"/>
    <property type="match status" value="1"/>
</dbReference>
<dbReference type="InterPro" id="IPR001223">
    <property type="entry name" value="Glyco_hydro18_cat"/>
</dbReference>
<organism evidence="3 4">
    <name type="scientific">Suillus subaureus</name>
    <dbReference type="NCBI Taxonomy" id="48587"/>
    <lineage>
        <taxon>Eukaryota</taxon>
        <taxon>Fungi</taxon>
        <taxon>Dikarya</taxon>
        <taxon>Basidiomycota</taxon>
        <taxon>Agaricomycotina</taxon>
        <taxon>Agaricomycetes</taxon>
        <taxon>Agaricomycetidae</taxon>
        <taxon>Boletales</taxon>
        <taxon>Suillineae</taxon>
        <taxon>Suillaceae</taxon>
        <taxon>Suillus</taxon>
    </lineage>
</organism>
<feature type="domain" description="GH18" evidence="2">
    <location>
        <begin position="1"/>
        <end position="327"/>
    </location>
</feature>
<dbReference type="PANTHER" id="PTHR11177">
    <property type="entry name" value="CHITINASE"/>
    <property type="match status" value="1"/>
</dbReference>
<dbReference type="GO" id="GO:0005576">
    <property type="term" value="C:extracellular region"/>
    <property type="evidence" value="ECO:0007669"/>
    <property type="project" value="TreeGrafter"/>
</dbReference>
<name>A0A9P7DY81_9AGAM</name>
<dbReference type="InterPro" id="IPR017853">
    <property type="entry name" value="GH"/>
</dbReference>
<sequence length="327" mass="35232">MLPAFLLPLLALTNITASPLAAHSIAAPTWYAGWHATGGFPLSSVSWDKYNTLYYSFAETTQSVNSLSLSGSDGEMLPQFVSEAHAHGVEAHIAVGGWSGGTVVDFALQYKLDGIQFDWESPNDQGIGCNTISVHDTANFLAFLQELRQNPVAAKLTLSAASRLGRTAGMPVDKIVLGVASYGHSFSVPPCDAFVSDTKTLAAYPTFNASNQPLGDAWDNTGSVDVCGVYEGSGGTFNFWGLIDNGFLTKEGKPADGIHYRYDTCSQTPYVYNRTSQVMISFDNVQSFAAKGKYIKDTKLRGFSMWEAGGDYNDMLLDSIIDAFKCA</sequence>
<comment type="caution">
    <text evidence="3">The sequence shown here is derived from an EMBL/GenBank/DDBJ whole genome shotgun (WGS) entry which is preliminary data.</text>
</comment>
<dbReference type="Pfam" id="PF00704">
    <property type="entry name" value="Glyco_hydro_18"/>
    <property type="match status" value="2"/>
</dbReference>
<protein>
    <submittedName>
        <fullName evidence="3">Glycoside hydrolase superfamily</fullName>
    </submittedName>
</protein>
<dbReference type="GO" id="GO:0004568">
    <property type="term" value="F:chitinase activity"/>
    <property type="evidence" value="ECO:0007669"/>
    <property type="project" value="TreeGrafter"/>
</dbReference>
<evidence type="ECO:0000313" key="3">
    <source>
        <dbReference type="EMBL" id="KAG1806095.1"/>
    </source>
</evidence>
<dbReference type="InterPro" id="IPR029070">
    <property type="entry name" value="Chitinase_insertion_sf"/>
</dbReference>
<dbReference type="OrthoDB" id="73875at2759"/>
<proteinExistence type="predicted"/>
<reference evidence="3" key="1">
    <citation type="journal article" date="2020" name="New Phytol.">
        <title>Comparative genomics reveals dynamic genome evolution in host specialist ectomycorrhizal fungi.</title>
        <authorList>
            <person name="Lofgren L.A."/>
            <person name="Nguyen N.H."/>
            <person name="Vilgalys R."/>
            <person name="Ruytinx J."/>
            <person name="Liao H.L."/>
            <person name="Branco S."/>
            <person name="Kuo A."/>
            <person name="LaButti K."/>
            <person name="Lipzen A."/>
            <person name="Andreopoulos W."/>
            <person name="Pangilinan J."/>
            <person name="Riley R."/>
            <person name="Hundley H."/>
            <person name="Na H."/>
            <person name="Barry K."/>
            <person name="Grigoriev I.V."/>
            <person name="Stajich J.E."/>
            <person name="Kennedy P.G."/>
        </authorList>
    </citation>
    <scope>NUCLEOTIDE SEQUENCE</scope>
    <source>
        <strain evidence="3">MN1</strain>
    </source>
</reference>
<evidence type="ECO:0000259" key="2">
    <source>
        <dbReference type="PROSITE" id="PS51910"/>
    </source>
</evidence>
<keyword evidence="4" id="KW-1185">Reference proteome</keyword>
<keyword evidence="3" id="KW-0378">Hydrolase</keyword>
<dbReference type="RefSeq" id="XP_041187616.1">
    <property type="nucleotide sequence ID" value="XM_041338696.1"/>
</dbReference>
<dbReference type="SUPFAM" id="SSF51445">
    <property type="entry name" value="(Trans)glycosidases"/>
    <property type="match status" value="1"/>
</dbReference>
<evidence type="ECO:0000313" key="4">
    <source>
        <dbReference type="Proteomes" id="UP000807769"/>
    </source>
</evidence>